<dbReference type="OMA" id="RSQYVNM"/>
<feature type="compositionally biased region" description="Basic and acidic residues" evidence="4">
    <location>
        <begin position="319"/>
        <end position="337"/>
    </location>
</feature>
<feature type="domain" description="IF rod" evidence="5">
    <location>
        <begin position="132"/>
        <end position="499"/>
    </location>
</feature>
<name>A0A8C4QHR8_EPTBU</name>
<feature type="compositionally biased region" description="Polar residues" evidence="4">
    <location>
        <begin position="1"/>
        <end position="10"/>
    </location>
</feature>
<dbReference type="Ensembl" id="ENSEBUT00000016126.1">
    <property type="protein sequence ID" value="ENSEBUP00000015550.1"/>
    <property type="gene ID" value="ENSEBUG00000009799.1"/>
</dbReference>
<organism evidence="6 7">
    <name type="scientific">Eptatretus burgeri</name>
    <name type="common">Inshore hagfish</name>
    <dbReference type="NCBI Taxonomy" id="7764"/>
    <lineage>
        <taxon>Eukaryota</taxon>
        <taxon>Metazoa</taxon>
        <taxon>Chordata</taxon>
        <taxon>Craniata</taxon>
        <taxon>Vertebrata</taxon>
        <taxon>Cyclostomata</taxon>
        <taxon>Myxini</taxon>
        <taxon>Myxiniformes</taxon>
        <taxon>Myxinidae</taxon>
        <taxon>Eptatretinae</taxon>
        <taxon>Eptatretus</taxon>
    </lineage>
</organism>
<feature type="coiled-coil region" evidence="3">
    <location>
        <begin position="237"/>
        <end position="271"/>
    </location>
</feature>
<evidence type="ECO:0000313" key="7">
    <source>
        <dbReference type="Proteomes" id="UP000694388"/>
    </source>
</evidence>
<dbReference type="InterPro" id="IPR039008">
    <property type="entry name" value="IF_rod_dom"/>
</dbReference>
<keyword evidence="2 3" id="KW-0175">Coiled coil</keyword>
<reference evidence="6" key="1">
    <citation type="submission" date="2025-08" db="UniProtKB">
        <authorList>
            <consortium name="Ensembl"/>
        </authorList>
    </citation>
    <scope>IDENTIFICATION</scope>
</reference>
<feature type="region of interest" description="Disordered" evidence="4">
    <location>
        <begin position="1"/>
        <end position="81"/>
    </location>
</feature>
<dbReference type="SUPFAM" id="SSF64593">
    <property type="entry name" value="Intermediate filament protein, coiled coil region"/>
    <property type="match status" value="1"/>
</dbReference>
<feature type="compositionally biased region" description="Low complexity" evidence="4">
    <location>
        <begin position="21"/>
        <end position="35"/>
    </location>
</feature>
<evidence type="ECO:0000313" key="6">
    <source>
        <dbReference type="Ensembl" id="ENSEBUP00000015550.1"/>
    </source>
</evidence>
<keyword evidence="1" id="KW-0403">Intermediate filament</keyword>
<feature type="compositionally biased region" description="Basic and acidic residues" evidence="4">
    <location>
        <begin position="36"/>
        <end position="51"/>
    </location>
</feature>
<feature type="compositionally biased region" description="Low complexity" evidence="4">
    <location>
        <begin position="52"/>
        <end position="81"/>
    </location>
</feature>
<proteinExistence type="predicted"/>
<feature type="coiled-coil region" evidence="3">
    <location>
        <begin position="444"/>
        <end position="471"/>
    </location>
</feature>
<accession>A0A8C4QHR8</accession>
<evidence type="ECO:0000256" key="4">
    <source>
        <dbReference type="SAM" id="MobiDB-lite"/>
    </source>
</evidence>
<dbReference type="Proteomes" id="UP000694388">
    <property type="component" value="Unplaced"/>
</dbReference>
<evidence type="ECO:0000259" key="5">
    <source>
        <dbReference type="SMART" id="SM01391"/>
    </source>
</evidence>
<dbReference type="GO" id="GO:0005882">
    <property type="term" value="C:intermediate filament"/>
    <property type="evidence" value="ECO:0007669"/>
    <property type="project" value="UniProtKB-KW"/>
</dbReference>
<dbReference type="PANTHER" id="PTHR14516">
    <property type="entry name" value="1-PYRROLINE-5-CARBOXYLATE DEHYDROGENASE FAMILY MEMBER"/>
    <property type="match status" value="1"/>
</dbReference>
<reference evidence="6" key="2">
    <citation type="submission" date="2025-09" db="UniProtKB">
        <authorList>
            <consortium name="Ensembl"/>
        </authorList>
    </citation>
    <scope>IDENTIFICATION</scope>
</reference>
<feature type="region of interest" description="Disordered" evidence="4">
    <location>
        <begin position="496"/>
        <end position="527"/>
    </location>
</feature>
<dbReference type="PANTHER" id="PTHR14516:SF2">
    <property type="entry name" value="NON-HOMOLOGOUS END JOINING FACTOR IFFO1"/>
    <property type="match status" value="1"/>
</dbReference>
<protein>
    <recommendedName>
        <fullName evidence="5">IF rod domain-containing protein</fullName>
    </recommendedName>
</protein>
<keyword evidence="7" id="KW-1185">Reference proteome</keyword>
<evidence type="ECO:0000256" key="1">
    <source>
        <dbReference type="ARBA" id="ARBA00022754"/>
    </source>
</evidence>
<evidence type="ECO:0000256" key="2">
    <source>
        <dbReference type="ARBA" id="ARBA00023054"/>
    </source>
</evidence>
<feature type="region of interest" description="Disordered" evidence="4">
    <location>
        <begin position="109"/>
        <end position="128"/>
    </location>
</feature>
<feature type="compositionally biased region" description="Low complexity" evidence="4">
    <location>
        <begin position="500"/>
        <end position="509"/>
    </location>
</feature>
<feature type="region of interest" description="Disordered" evidence="4">
    <location>
        <begin position="315"/>
        <end position="350"/>
    </location>
</feature>
<dbReference type="GeneTree" id="ENSGT00510000046803"/>
<dbReference type="SMART" id="SM01391">
    <property type="entry name" value="Filament"/>
    <property type="match status" value="1"/>
</dbReference>
<dbReference type="AlphaFoldDB" id="A0A8C4QHR8"/>
<sequence length="527" mass="58186">MASSRSSTLRPTPLGSFRGRSTSSTSLSDSPTCLSSEERGVRTSMSDESRSPSRLSTSSDAETFNNNSNTNTMTSRSSTATPVSPFGPGAFGFPASLMNFPGVSLGLRRHGHGHGHGPNVVPSQHVGRDMGKDLHTMKLLNIRLRCFLVKVHELERKNRLLETEVRTLRGRFGLPLGPTSASSEESSMGEFGEGLGSLLWRLGGIGERPHHQGPASQGVGVQVDTVGPEVRALYNVLAMVRRERDQYRARFEEEQVRSKELQDTVTRLNEQWAELDSRIQEKARRVDMDICRRIELTAKLCDIAQHCGDGNALAKLTSPRRDGRHSSDAEDVADLHSGKAGGGAVGGRHVDGISETSEEEAMSGNLTDEVKKMWHQIREVADFDSDSDSLTWEEMDNTLLLWDDLPTSNVPNNENLCAPAKDEGWTDSVENVILETETLFQRREKEYQETISEIELELQNAKNDMTRHLHEYMEMCSMKRGLDVQMESCTSLMSHSTARSPCVSPMSSPSPEPDQEAAVQPSTAEES</sequence>
<evidence type="ECO:0000256" key="3">
    <source>
        <dbReference type="SAM" id="Coils"/>
    </source>
</evidence>
<dbReference type="Gene3D" id="1.20.5.170">
    <property type="match status" value="1"/>
</dbReference>